<feature type="active site" evidence="10 11">
    <location>
        <position position="116"/>
    </location>
</feature>
<dbReference type="PROSITE" id="PS51462">
    <property type="entry name" value="NUDIX"/>
    <property type="match status" value="1"/>
</dbReference>
<evidence type="ECO:0000313" key="13">
    <source>
        <dbReference type="EMBL" id="AFJ45600.1"/>
    </source>
</evidence>
<keyword evidence="8 10" id="KW-0414">Isoprene biosynthesis</keyword>
<evidence type="ECO:0000256" key="11">
    <source>
        <dbReference type="PIRSR" id="PIRSR018427-1"/>
    </source>
</evidence>
<evidence type="ECO:0000256" key="7">
    <source>
        <dbReference type="ARBA" id="ARBA00023211"/>
    </source>
</evidence>
<dbReference type="InterPro" id="IPR056375">
    <property type="entry name" value="Idi_bact"/>
</dbReference>
<evidence type="ECO:0000256" key="5">
    <source>
        <dbReference type="ARBA" id="ARBA00022723"/>
    </source>
</evidence>
<sequence>MIPEHVILLDPQGNPCGIQDKATVHHQDTPLHLAFSCWIFNPEGELLITRRARSKRAWPGVWTNSVCGHPQQGETFEQAIVRRCHYETGLTVEEIAPVYPAFRYRARDTGQIVENEICPVYAALSQMPVQPRADEVMDWRWISLEEALREIDGNPDYFSPWMVSQASHPPARQQLLQYAQALKSNRPAWSRQTGA</sequence>
<dbReference type="RefSeq" id="WP_002441869.1">
    <property type="nucleotide sequence ID" value="NC_017910.1"/>
</dbReference>
<dbReference type="GO" id="GO:0046872">
    <property type="term" value="F:metal ion binding"/>
    <property type="evidence" value="ECO:0007669"/>
    <property type="project" value="UniProtKB-KW"/>
</dbReference>
<keyword evidence="4 10" id="KW-0963">Cytoplasm</keyword>
<dbReference type="PIRSF" id="PIRSF018427">
    <property type="entry name" value="Isopntndiph_ism"/>
    <property type="match status" value="1"/>
</dbReference>
<evidence type="ECO:0000256" key="9">
    <source>
        <dbReference type="ARBA" id="ARBA00023235"/>
    </source>
</evidence>
<evidence type="ECO:0000256" key="4">
    <source>
        <dbReference type="ARBA" id="ARBA00022490"/>
    </source>
</evidence>
<dbReference type="HAMAP" id="MF_00202">
    <property type="entry name" value="Idi"/>
    <property type="match status" value="1"/>
</dbReference>
<keyword evidence="6 10" id="KW-0460">Magnesium</keyword>
<feature type="binding site" evidence="10">
    <location>
        <position position="69"/>
    </location>
    <ligand>
        <name>Mn(2+)</name>
        <dbReference type="ChEBI" id="CHEBI:29035"/>
    </ligand>
</feature>
<protein>
    <recommendedName>
        <fullName evidence="3 10">Isopentenyl-diphosphate Delta-isomerase</fullName>
        <shortName evidence="10">IPP isomerase</shortName>
        <ecNumber evidence="3 10">5.3.3.2</ecNumber>
    </recommendedName>
    <alternativeName>
        <fullName evidence="10">IPP:DMAPP isomerase</fullName>
    </alternativeName>
    <alternativeName>
        <fullName evidence="10">Isopentenyl pyrophosphate isomerase</fullName>
    </alternativeName>
</protein>
<dbReference type="FunFam" id="3.90.79.10:FF:000009">
    <property type="entry name" value="Isopentenyl-diphosphate Delta-isomerase"/>
    <property type="match status" value="1"/>
</dbReference>
<dbReference type="GO" id="GO:0008299">
    <property type="term" value="P:isoprenoid biosynthetic process"/>
    <property type="evidence" value="ECO:0007669"/>
    <property type="project" value="UniProtKB-UniRule"/>
</dbReference>
<evidence type="ECO:0000256" key="10">
    <source>
        <dbReference type="HAMAP-Rule" id="MF_00202"/>
    </source>
</evidence>
<dbReference type="InterPro" id="IPR000086">
    <property type="entry name" value="NUDIX_hydrolase_dom"/>
</dbReference>
<dbReference type="InterPro" id="IPR011876">
    <property type="entry name" value="IsopentenylPP_isomerase_typ1"/>
</dbReference>
<comment type="function">
    <text evidence="10">Catalyzes the 1,3-allylic rearrangement of the homoallylic substrate isopentenyl (IPP) to its highly electrophilic allylic isomer, dimethylallyl diphosphate (DMAPP).</text>
</comment>
<comment type="cofactor">
    <cofactor evidence="10">
        <name>Mn(2+)</name>
        <dbReference type="ChEBI" id="CHEBI:29035"/>
    </cofactor>
    <text evidence="10">Binds 1 Mn(2+) ion per subunit.</text>
</comment>
<gene>
    <name evidence="10 13" type="primary">idi</name>
    <name evidence="13" type="ordered locus">EBL_c04740</name>
</gene>
<dbReference type="GO" id="GO:0005737">
    <property type="term" value="C:cytoplasm"/>
    <property type="evidence" value="ECO:0007669"/>
    <property type="project" value="UniProtKB-SubCell"/>
</dbReference>
<dbReference type="OrthoDB" id="9809458at2"/>
<dbReference type="KEGG" id="ebt:EBL_c04740"/>
<dbReference type="InterPro" id="IPR015797">
    <property type="entry name" value="NUDIX_hydrolase-like_dom_sf"/>
</dbReference>
<dbReference type="Proteomes" id="UP000001955">
    <property type="component" value="Chromosome"/>
</dbReference>
<dbReference type="HOGENOM" id="CLU_060552_2_0_6"/>
<feature type="binding site" evidence="10">
    <location>
        <position position="87"/>
    </location>
    <ligand>
        <name>Mg(2+)</name>
        <dbReference type="ChEBI" id="CHEBI:18420"/>
    </ligand>
</feature>
<dbReference type="Pfam" id="PF00293">
    <property type="entry name" value="NUDIX"/>
    <property type="match status" value="1"/>
</dbReference>
<dbReference type="PANTHER" id="PTHR10885">
    <property type="entry name" value="ISOPENTENYL-DIPHOSPHATE DELTA-ISOMERASE"/>
    <property type="match status" value="1"/>
</dbReference>
<dbReference type="PATRIC" id="fig|630626.3.peg.471"/>
<dbReference type="PANTHER" id="PTHR10885:SF0">
    <property type="entry name" value="ISOPENTENYL-DIPHOSPHATE DELTA-ISOMERASE"/>
    <property type="match status" value="1"/>
</dbReference>
<keyword evidence="7 10" id="KW-0464">Manganese</keyword>
<dbReference type="AlphaFoldDB" id="I2B4Z6"/>
<dbReference type="EMBL" id="CP001560">
    <property type="protein sequence ID" value="AFJ45600.1"/>
    <property type="molecule type" value="Genomic_DNA"/>
</dbReference>
<reference evidence="13 14" key="1">
    <citation type="journal article" date="2012" name="J. Bacteriol.">
        <title>Complete genome sequence of the B12-producing Shimwellia blattae strain DSM 4481, isolated from a cockroach.</title>
        <authorList>
            <person name="Brzuszkiewicz E."/>
            <person name="Waschkowitz T."/>
            <person name="Wiezer A."/>
            <person name="Daniel R."/>
        </authorList>
    </citation>
    <scope>NUCLEOTIDE SEQUENCE [LARGE SCALE GENOMIC DNA]</scope>
    <source>
        <strain evidence="14">ATCC 29907 / DSM 4481 / JCM 1650 / NBRC 105725 / CDC 9005-74</strain>
    </source>
</reference>
<dbReference type="SUPFAM" id="SSF55811">
    <property type="entry name" value="Nudix"/>
    <property type="match status" value="1"/>
</dbReference>
<dbReference type="eggNOG" id="COG1443">
    <property type="taxonomic scope" value="Bacteria"/>
</dbReference>
<evidence type="ECO:0000313" key="14">
    <source>
        <dbReference type="Proteomes" id="UP000001955"/>
    </source>
</evidence>
<evidence type="ECO:0000256" key="1">
    <source>
        <dbReference type="ARBA" id="ARBA00004826"/>
    </source>
</evidence>
<dbReference type="NCBIfam" id="NF002995">
    <property type="entry name" value="PRK03759.1"/>
    <property type="match status" value="1"/>
</dbReference>
<dbReference type="Gene3D" id="3.90.79.10">
    <property type="entry name" value="Nucleoside Triphosphate Pyrophosphohydrolase"/>
    <property type="match status" value="1"/>
</dbReference>
<dbReference type="CDD" id="cd02885">
    <property type="entry name" value="NUDIX_IPP_Isomerase"/>
    <property type="match status" value="1"/>
</dbReference>
<comment type="cofactor">
    <cofactor evidence="10">
        <name>Mg(2+)</name>
        <dbReference type="ChEBI" id="CHEBI:18420"/>
    </cofactor>
    <text evidence="10">Binds 1 Mg(2+) ion per subunit. The magnesium ion binds only when substrate is bound.</text>
</comment>
<feature type="active site" evidence="10 11">
    <location>
        <position position="67"/>
    </location>
</feature>
<evidence type="ECO:0000256" key="2">
    <source>
        <dbReference type="ARBA" id="ARBA00007579"/>
    </source>
</evidence>
<evidence type="ECO:0000259" key="12">
    <source>
        <dbReference type="PROSITE" id="PS51462"/>
    </source>
</evidence>
<proteinExistence type="inferred from homology"/>
<dbReference type="NCBIfam" id="TIGR02150">
    <property type="entry name" value="IPP_isom_1"/>
    <property type="match status" value="1"/>
</dbReference>
<dbReference type="UniPathway" id="UPA00059">
    <property type="reaction ID" value="UER00104"/>
</dbReference>
<accession>K6UT29</accession>
<dbReference type="EC" id="5.3.3.2" evidence="3 10"/>
<keyword evidence="5 10" id="KW-0479">Metal-binding</keyword>
<feature type="binding site" evidence="10">
    <location>
        <position position="114"/>
    </location>
    <ligand>
        <name>Mn(2+)</name>
        <dbReference type="ChEBI" id="CHEBI:29035"/>
    </ligand>
</feature>
<comment type="pathway">
    <text evidence="1 10">Isoprenoid biosynthesis; dimethylallyl diphosphate biosynthesis; dimethylallyl diphosphate from isopentenyl diphosphate: step 1/1.</text>
</comment>
<feature type="binding site" evidence="10">
    <location>
        <position position="25"/>
    </location>
    <ligand>
        <name>Mn(2+)</name>
        <dbReference type="ChEBI" id="CHEBI:29035"/>
    </ligand>
</feature>
<feature type="binding site" evidence="10">
    <location>
        <position position="116"/>
    </location>
    <ligand>
        <name>Mn(2+)</name>
        <dbReference type="ChEBI" id="CHEBI:29035"/>
    </ligand>
</feature>
<feature type="domain" description="Nudix hydrolase" evidence="12">
    <location>
        <begin position="30"/>
        <end position="164"/>
    </location>
</feature>
<name>I2B4Z6_SHIBC</name>
<comment type="subcellular location">
    <subcellularLocation>
        <location evidence="10">Cytoplasm</location>
    </subcellularLocation>
</comment>
<dbReference type="GO" id="GO:0050992">
    <property type="term" value="P:dimethylallyl diphosphate biosynthetic process"/>
    <property type="evidence" value="ECO:0007669"/>
    <property type="project" value="UniProtKB-UniRule"/>
</dbReference>
<accession>I2B4Z6</accession>
<comment type="catalytic activity">
    <reaction evidence="10">
        <text>isopentenyl diphosphate = dimethylallyl diphosphate</text>
        <dbReference type="Rhea" id="RHEA:23284"/>
        <dbReference type="ChEBI" id="CHEBI:57623"/>
        <dbReference type="ChEBI" id="CHEBI:128769"/>
        <dbReference type="EC" id="5.3.3.2"/>
    </reaction>
</comment>
<feature type="binding site" evidence="10">
    <location>
        <position position="32"/>
    </location>
    <ligand>
        <name>Mn(2+)</name>
        <dbReference type="ChEBI" id="CHEBI:29035"/>
    </ligand>
</feature>
<keyword evidence="9 10" id="KW-0413">Isomerase</keyword>
<keyword evidence="14" id="KW-1185">Reference proteome</keyword>
<evidence type="ECO:0000256" key="6">
    <source>
        <dbReference type="ARBA" id="ARBA00022842"/>
    </source>
</evidence>
<dbReference type="GO" id="GO:0004452">
    <property type="term" value="F:isopentenyl-diphosphate delta-isomerase activity"/>
    <property type="evidence" value="ECO:0007669"/>
    <property type="project" value="UniProtKB-UniRule"/>
</dbReference>
<evidence type="ECO:0000256" key="8">
    <source>
        <dbReference type="ARBA" id="ARBA00023229"/>
    </source>
</evidence>
<dbReference type="STRING" id="630626.EBL_c04740"/>
<evidence type="ECO:0000256" key="3">
    <source>
        <dbReference type="ARBA" id="ARBA00012057"/>
    </source>
</evidence>
<comment type="similarity">
    <text evidence="2 10">Belongs to the IPP isomerase type 1 family.</text>
</comment>
<organism evidence="13 14">
    <name type="scientific">Shimwellia blattae (strain ATCC 29907 / DSM 4481 / JCM 1650 / NBRC 105725 / CDC 9005-74)</name>
    <name type="common">Escherichia blattae</name>
    <dbReference type="NCBI Taxonomy" id="630626"/>
    <lineage>
        <taxon>Bacteria</taxon>
        <taxon>Pseudomonadati</taxon>
        <taxon>Pseudomonadota</taxon>
        <taxon>Gammaproteobacteria</taxon>
        <taxon>Enterobacterales</taxon>
        <taxon>Enterobacteriaceae</taxon>
        <taxon>Shimwellia</taxon>
    </lineage>
</organism>
<comment type="subunit">
    <text evidence="10">Homodimer.</text>
</comment>